<dbReference type="KEGG" id="cpas:Clopa_3611"/>
<dbReference type="PATRIC" id="fig|86416.3.peg.3609"/>
<dbReference type="Pfam" id="PF20124">
    <property type="entry name" value="DUF6514"/>
    <property type="match status" value="1"/>
</dbReference>
<accession>R4K746</accession>
<organism evidence="1 2">
    <name type="scientific">Clostridium pasteurianum BC1</name>
    <dbReference type="NCBI Taxonomy" id="86416"/>
    <lineage>
        <taxon>Bacteria</taxon>
        <taxon>Bacillati</taxon>
        <taxon>Bacillota</taxon>
        <taxon>Clostridia</taxon>
        <taxon>Eubacteriales</taxon>
        <taxon>Clostridiaceae</taxon>
        <taxon>Clostridium</taxon>
    </lineage>
</organism>
<dbReference type="Proteomes" id="UP000013523">
    <property type="component" value="Chromosome"/>
</dbReference>
<name>R4K746_CLOPA</name>
<gene>
    <name evidence="1" type="ORF">Clopa_3611</name>
</gene>
<keyword evidence="2" id="KW-1185">Reference proteome</keyword>
<dbReference type="OrthoDB" id="1954979at2"/>
<evidence type="ECO:0000313" key="2">
    <source>
        <dbReference type="Proteomes" id="UP000013523"/>
    </source>
</evidence>
<dbReference type="EMBL" id="CP003261">
    <property type="protein sequence ID" value="AGK98393.1"/>
    <property type="molecule type" value="Genomic_DNA"/>
</dbReference>
<sequence length="117" mass="13451">MEIVDTFSKSTLNGDTEYKYEYRITKSNIILYDYGVNSDVQSYGIEIERMDIVNGKTVNLERDGVYNISPQRYKVQELVKLLYNNDVSPINAIEIIGDYVDEYIVDFDDALKSISIG</sequence>
<dbReference type="PIRSF" id="PIRSF033595">
    <property type="entry name" value="UCP033595"/>
    <property type="match status" value="1"/>
</dbReference>
<evidence type="ECO:0000313" key="1">
    <source>
        <dbReference type="EMBL" id="AGK98393.1"/>
    </source>
</evidence>
<protein>
    <submittedName>
        <fullName evidence="1">Uncharacterized protein</fullName>
    </submittedName>
</protein>
<dbReference type="eggNOG" id="ENOG5033XWH">
    <property type="taxonomic scope" value="Bacteria"/>
</dbReference>
<dbReference type="AlphaFoldDB" id="R4K746"/>
<reference evidence="1 2" key="1">
    <citation type="submission" date="2012-01" db="EMBL/GenBank/DDBJ databases">
        <title>Complete sequence of chromosome of Clostridium pasteurianum BC1.</title>
        <authorList>
            <consortium name="US DOE Joint Genome Institute"/>
            <person name="Lucas S."/>
            <person name="Han J."/>
            <person name="Lapidus A."/>
            <person name="Cheng J.-F."/>
            <person name="Goodwin L."/>
            <person name="Pitluck S."/>
            <person name="Peters L."/>
            <person name="Mikhailova N."/>
            <person name="Teshima H."/>
            <person name="Detter J.C."/>
            <person name="Han C."/>
            <person name="Tapia R."/>
            <person name="Land M."/>
            <person name="Hauser L."/>
            <person name="Kyrpides N."/>
            <person name="Ivanova N."/>
            <person name="Pagani I."/>
            <person name="Dunn J."/>
            <person name="Taghavi S."/>
            <person name="Francis A."/>
            <person name="van der Lelie D."/>
            <person name="Woyke T."/>
        </authorList>
    </citation>
    <scope>NUCLEOTIDE SEQUENCE [LARGE SCALE GENOMIC DNA]</scope>
    <source>
        <strain evidence="1 2">BC1</strain>
    </source>
</reference>
<proteinExistence type="predicted"/>
<dbReference type="HOGENOM" id="CLU_165562_0_0_9"/>
<dbReference type="STRING" id="86416.Clopa_3611"/>
<dbReference type="RefSeq" id="WP_015616676.1">
    <property type="nucleotide sequence ID" value="NC_021182.1"/>
</dbReference>
<dbReference type="InterPro" id="IPR017016">
    <property type="entry name" value="UCP033595"/>
</dbReference>